<accession>A0ACD3YP42</accession>
<organism evidence="1 2">
    <name type="scientific">Fusarium solani subsp. cucurbitae</name>
    <name type="common">Neocosmosporum cucurbitae</name>
    <dbReference type="NCBI Taxonomy" id="2747967"/>
    <lineage>
        <taxon>Eukaryota</taxon>
        <taxon>Fungi</taxon>
        <taxon>Dikarya</taxon>
        <taxon>Ascomycota</taxon>
        <taxon>Pezizomycotina</taxon>
        <taxon>Sordariomycetes</taxon>
        <taxon>Hypocreomycetidae</taxon>
        <taxon>Hypocreales</taxon>
        <taxon>Nectriaceae</taxon>
        <taxon>Fusarium</taxon>
        <taxon>Fusarium solani species complex</taxon>
    </lineage>
</organism>
<sequence>MKNPQGNPTRALSRSPTKPPKVIAAVMSLVLPPTLHLGAAGAGDDNRVGRRGHAVAAAAGVVRPALERLLLQSQGTALNLQLGRCCSAAAALFSRFRLVTHFLRALSSE</sequence>
<reference evidence="1" key="1">
    <citation type="submission" date="2021-11" db="EMBL/GenBank/DDBJ databases">
        <title>Fusarium solani-melongenae Genome sequencing and assembly.</title>
        <authorList>
            <person name="Xie S."/>
            <person name="Huang L."/>
            <person name="Zhang X."/>
        </authorList>
    </citation>
    <scope>NUCLEOTIDE SEQUENCE</scope>
    <source>
        <strain evidence="1">CRI 24-3</strain>
    </source>
</reference>
<dbReference type="EMBL" id="CP090031">
    <property type="protein sequence ID" value="UPK90698.1"/>
    <property type="molecule type" value="Genomic_DNA"/>
</dbReference>
<evidence type="ECO:0000313" key="2">
    <source>
        <dbReference type="Proteomes" id="UP000830768"/>
    </source>
</evidence>
<keyword evidence="2" id="KW-1185">Reference proteome</keyword>
<name>A0ACD3YP42_FUSSC</name>
<dbReference type="Proteomes" id="UP000830768">
    <property type="component" value="Chromosome 2"/>
</dbReference>
<gene>
    <name evidence="1" type="ORF">LCI18_001633</name>
</gene>
<proteinExistence type="predicted"/>
<protein>
    <submittedName>
        <fullName evidence="1">Uncharacterized protein</fullName>
    </submittedName>
</protein>
<evidence type="ECO:0000313" key="1">
    <source>
        <dbReference type="EMBL" id="UPK90698.1"/>
    </source>
</evidence>